<proteinExistence type="predicted"/>
<gene>
    <name evidence="1" type="ORF">IPOD504_LOCUS15877</name>
</gene>
<reference evidence="1" key="1">
    <citation type="submission" date="2022-03" db="EMBL/GenBank/DDBJ databases">
        <authorList>
            <person name="Martin H S."/>
        </authorList>
    </citation>
    <scope>NUCLEOTIDE SEQUENCE</scope>
</reference>
<sequence>MSALKIEAEAIIESEPCVIAWDNMLFVGTESGSIITFDANLKPGSKWPAHETQVFALTAAKGNVYSSSIDGGVRVWTASGDKVTEYPPTGGDIGALHVHENQLIAGDESGNVVFYENNTEKAKYNVLEEVKDIGFKPPYMFTARDLYVTVTEIKPDESKNRFMTRHTMEGRAPLRVAGARLVVTARGGNNLQLHDSSIDNKFKKLHEVKVSDMILTSLSVNENFAWTGGWDGCVRRWKIEGDQLQAAGEINLGACINALYASSPCTAYILLAGGKVICVKVT</sequence>
<dbReference type="InterPro" id="IPR036322">
    <property type="entry name" value="WD40_repeat_dom_sf"/>
</dbReference>
<dbReference type="EMBL" id="OW152819">
    <property type="protein sequence ID" value="CAH2073977.1"/>
    <property type="molecule type" value="Genomic_DNA"/>
</dbReference>
<dbReference type="InterPro" id="IPR015943">
    <property type="entry name" value="WD40/YVTN_repeat-like_dom_sf"/>
</dbReference>
<evidence type="ECO:0000313" key="2">
    <source>
        <dbReference type="Proteomes" id="UP000837857"/>
    </source>
</evidence>
<protein>
    <submittedName>
        <fullName evidence="1">Uncharacterized protein</fullName>
    </submittedName>
</protein>
<dbReference type="SUPFAM" id="SSF50978">
    <property type="entry name" value="WD40 repeat-like"/>
    <property type="match status" value="1"/>
</dbReference>
<keyword evidence="2" id="KW-1185">Reference proteome</keyword>
<accession>A0ABN8J121</accession>
<dbReference type="Gene3D" id="2.130.10.10">
    <property type="entry name" value="YVTN repeat-like/Quinoprotein amine dehydrogenase"/>
    <property type="match status" value="1"/>
</dbReference>
<organism evidence="1 2">
    <name type="scientific">Iphiclides podalirius</name>
    <name type="common">scarce swallowtail</name>
    <dbReference type="NCBI Taxonomy" id="110791"/>
    <lineage>
        <taxon>Eukaryota</taxon>
        <taxon>Metazoa</taxon>
        <taxon>Ecdysozoa</taxon>
        <taxon>Arthropoda</taxon>
        <taxon>Hexapoda</taxon>
        <taxon>Insecta</taxon>
        <taxon>Pterygota</taxon>
        <taxon>Neoptera</taxon>
        <taxon>Endopterygota</taxon>
        <taxon>Lepidoptera</taxon>
        <taxon>Glossata</taxon>
        <taxon>Ditrysia</taxon>
        <taxon>Papilionoidea</taxon>
        <taxon>Papilionidae</taxon>
        <taxon>Papilioninae</taxon>
        <taxon>Iphiclides</taxon>
    </lineage>
</organism>
<name>A0ABN8J121_9NEOP</name>
<dbReference type="InterPro" id="IPR001680">
    <property type="entry name" value="WD40_rpt"/>
</dbReference>
<feature type="non-terminal residue" evidence="1">
    <location>
        <position position="1"/>
    </location>
</feature>
<dbReference type="Proteomes" id="UP000837857">
    <property type="component" value="Chromosome 7"/>
</dbReference>
<dbReference type="SMART" id="SM00320">
    <property type="entry name" value="WD40"/>
    <property type="match status" value="3"/>
</dbReference>
<evidence type="ECO:0000313" key="1">
    <source>
        <dbReference type="EMBL" id="CAH2073977.1"/>
    </source>
</evidence>